<sequence length="116" mass="12857">MVAAVGDGGVGRVGWWQSAFPTAFRGLFIFLRRQCVRWWVDVGTVVERLILTAFIASPSLSLSFLLPPSLSRLLHGCSAFSRSSFGVVEPDTVRLSLPFVMSRLQVLKNSAYILIR</sequence>
<dbReference type="AlphaFoldDB" id="A0AAU9PLT0"/>
<evidence type="ECO:0000313" key="2">
    <source>
        <dbReference type="Proteomes" id="UP001157418"/>
    </source>
</evidence>
<dbReference type="Proteomes" id="UP001157418">
    <property type="component" value="Unassembled WGS sequence"/>
</dbReference>
<protein>
    <submittedName>
        <fullName evidence="1">Uncharacterized protein</fullName>
    </submittedName>
</protein>
<reference evidence="1 2" key="1">
    <citation type="submission" date="2022-01" db="EMBL/GenBank/DDBJ databases">
        <authorList>
            <person name="Xiong W."/>
            <person name="Schranz E."/>
        </authorList>
    </citation>
    <scope>NUCLEOTIDE SEQUENCE [LARGE SCALE GENOMIC DNA]</scope>
</reference>
<comment type="caution">
    <text evidence="1">The sequence shown here is derived from an EMBL/GenBank/DDBJ whole genome shotgun (WGS) entry which is preliminary data.</text>
</comment>
<organism evidence="1 2">
    <name type="scientific">Lactuca virosa</name>
    <dbReference type="NCBI Taxonomy" id="75947"/>
    <lineage>
        <taxon>Eukaryota</taxon>
        <taxon>Viridiplantae</taxon>
        <taxon>Streptophyta</taxon>
        <taxon>Embryophyta</taxon>
        <taxon>Tracheophyta</taxon>
        <taxon>Spermatophyta</taxon>
        <taxon>Magnoliopsida</taxon>
        <taxon>eudicotyledons</taxon>
        <taxon>Gunneridae</taxon>
        <taxon>Pentapetalae</taxon>
        <taxon>asterids</taxon>
        <taxon>campanulids</taxon>
        <taxon>Asterales</taxon>
        <taxon>Asteraceae</taxon>
        <taxon>Cichorioideae</taxon>
        <taxon>Cichorieae</taxon>
        <taxon>Lactucinae</taxon>
        <taxon>Lactuca</taxon>
    </lineage>
</organism>
<accession>A0AAU9PLT0</accession>
<dbReference type="EMBL" id="CAKMRJ010005634">
    <property type="protein sequence ID" value="CAH1450621.1"/>
    <property type="molecule type" value="Genomic_DNA"/>
</dbReference>
<name>A0AAU9PLT0_9ASTR</name>
<gene>
    <name evidence="1" type="ORF">LVIROSA_LOCUS36039</name>
</gene>
<evidence type="ECO:0000313" key="1">
    <source>
        <dbReference type="EMBL" id="CAH1450621.1"/>
    </source>
</evidence>
<proteinExistence type="predicted"/>
<keyword evidence="2" id="KW-1185">Reference proteome</keyword>